<name>R7TLZ1_CAPTE</name>
<keyword evidence="4" id="KW-0689">Ribosomal protein</keyword>
<evidence type="ECO:0000256" key="3">
    <source>
        <dbReference type="ARBA" id="ARBA00022946"/>
    </source>
</evidence>
<accession>R7TLZ1</accession>
<organism evidence="9">
    <name type="scientific">Capitella teleta</name>
    <name type="common">Polychaete worm</name>
    <dbReference type="NCBI Taxonomy" id="283909"/>
    <lineage>
        <taxon>Eukaryota</taxon>
        <taxon>Metazoa</taxon>
        <taxon>Spiralia</taxon>
        <taxon>Lophotrochozoa</taxon>
        <taxon>Annelida</taxon>
        <taxon>Polychaeta</taxon>
        <taxon>Sedentaria</taxon>
        <taxon>Scolecida</taxon>
        <taxon>Capitellidae</taxon>
        <taxon>Capitella</taxon>
    </lineage>
</organism>
<evidence type="ECO:0000256" key="4">
    <source>
        <dbReference type="ARBA" id="ARBA00022980"/>
    </source>
</evidence>
<evidence type="ECO:0000256" key="7">
    <source>
        <dbReference type="ARBA" id="ARBA00035273"/>
    </source>
</evidence>
<dbReference type="PANTHER" id="PTHR15909:SF0">
    <property type="entry name" value="LARGE RIBOSOMAL SUBUNIT PROTEIN BL35M"/>
    <property type="match status" value="1"/>
</dbReference>
<dbReference type="InterPro" id="IPR021137">
    <property type="entry name" value="Ribosomal_bL35-like"/>
</dbReference>
<evidence type="ECO:0000256" key="8">
    <source>
        <dbReference type="ARBA" id="ARBA00035418"/>
    </source>
</evidence>
<dbReference type="Pfam" id="PF01632">
    <property type="entry name" value="Ribosomal_L35p"/>
    <property type="match status" value="1"/>
</dbReference>
<gene>
    <name evidence="9" type="ORF">CAPTEDRAFT_158627</name>
</gene>
<dbReference type="SUPFAM" id="SSF143034">
    <property type="entry name" value="L35p-like"/>
    <property type="match status" value="1"/>
</dbReference>
<keyword evidence="5" id="KW-0496">Mitochondrion</keyword>
<proteinExistence type="inferred from homology"/>
<dbReference type="EMBL" id="KB309382">
    <property type="protein sequence ID" value="ELT94547.1"/>
    <property type="molecule type" value="Genomic_DNA"/>
</dbReference>
<dbReference type="GO" id="GO:0005739">
    <property type="term" value="C:mitochondrion"/>
    <property type="evidence" value="ECO:0007669"/>
    <property type="project" value="UniProtKB-SubCell"/>
</dbReference>
<dbReference type="GO" id="GO:0005840">
    <property type="term" value="C:ribosome"/>
    <property type="evidence" value="ECO:0007669"/>
    <property type="project" value="UniProtKB-KW"/>
</dbReference>
<reference evidence="10" key="3">
    <citation type="submission" date="2015-06" db="UniProtKB">
        <authorList>
            <consortium name="EnsemblMetazoa"/>
        </authorList>
    </citation>
    <scope>IDENTIFICATION</scope>
</reference>
<keyword evidence="3" id="KW-0809">Transit peptide</keyword>
<evidence type="ECO:0000256" key="2">
    <source>
        <dbReference type="ARBA" id="ARBA00006598"/>
    </source>
</evidence>
<dbReference type="HOGENOM" id="CLU_1564383_0_0_1"/>
<dbReference type="OMA" id="HRNCARN"/>
<dbReference type="GO" id="GO:1990904">
    <property type="term" value="C:ribonucleoprotein complex"/>
    <property type="evidence" value="ECO:0007669"/>
    <property type="project" value="UniProtKB-KW"/>
</dbReference>
<dbReference type="STRING" id="283909.R7TLZ1"/>
<dbReference type="InterPro" id="IPR037229">
    <property type="entry name" value="Ribosomal_bL35_sf"/>
</dbReference>
<evidence type="ECO:0000256" key="5">
    <source>
        <dbReference type="ARBA" id="ARBA00023128"/>
    </source>
</evidence>
<protein>
    <recommendedName>
        <fullName evidence="7">Large ribosomal subunit protein bL35m</fullName>
    </recommendedName>
    <alternativeName>
        <fullName evidence="8">39S ribosomal protein L35, mitochondrial</fullName>
    </alternativeName>
</protein>
<dbReference type="GO" id="GO:0003735">
    <property type="term" value="F:structural constituent of ribosome"/>
    <property type="evidence" value="ECO:0007669"/>
    <property type="project" value="InterPro"/>
</dbReference>
<keyword evidence="11" id="KW-1185">Reference proteome</keyword>
<evidence type="ECO:0000313" key="9">
    <source>
        <dbReference type="EMBL" id="ELT94547.1"/>
    </source>
</evidence>
<dbReference type="Proteomes" id="UP000014760">
    <property type="component" value="Unassembled WGS sequence"/>
</dbReference>
<dbReference type="EMBL" id="AMQN01029119">
    <property type="status" value="NOT_ANNOTATED_CDS"/>
    <property type="molecule type" value="Genomic_DNA"/>
</dbReference>
<evidence type="ECO:0000313" key="11">
    <source>
        <dbReference type="Proteomes" id="UP000014760"/>
    </source>
</evidence>
<reference evidence="11" key="1">
    <citation type="submission" date="2012-12" db="EMBL/GenBank/DDBJ databases">
        <authorList>
            <person name="Hellsten U."/>
            <person name="Grimwood J."/>
            <person name="Chapman J.A."/>
            <person name="Shapiro H."/>
            <person name="Aerts A."/>
            <person name="Otillar R.P."/>
            <person name="Terry A.Y."/>
            <person name="Boore J.L."/>
            <person name="Simakov O."/>
            <person name="Marletaz F."/>
            <person name="Cho S.-J."/>
            <person name="Edsinger-Gonzales E."/>
            <person name="Havlak P."/>
            <person name="Kuo D.-H."/>
            <person name="Larsson T."/>
            <person name="Lv J."/>
            <person name="Arendt D."/>
            <person name="Savage R."/>
            <person name="Osoegawa K."/>
            <person name="de Jong P."/>
            <person name="Lindberg D.R."/>
            <person name="Seaver E.C."/>
            <person name="Weisblat D.A."/>
            <person name="Putnam N.H."/>
            <person name="Grigoriev I.V."/>
            <person name="Rokhsar D.S."/>
        </authorList>
    </citation>
    <scope>NUCLEOTIDE SEQUENCE</scope>
    <source>
        <strain evidence="11">I ESC-2004</strain>
    </source>
</reference>
<dbReference type="EnsemblMetazoa" id="CapteT158627">
    <property type="protein sequence ID" value="CapteP158627"/>
    <property type="gene ID" value="CapteG158627"/>
</dbReference>
<evidence type="ECO:0000256" key="1">
    <source>
        <dbReference type="ARBA" id="ARBA00004173"/>
    </source>
</evidence>
<dbReference type="GO" id="GO:0006412">
    <property type="term" value="P:translation"/>
    <property type="evidence" value="ECO:0007669"/>
    <property type="project" value="InterPro"/>
</dbReference>
<comment type="similarity">
    <text evidence="2">Belongs to the bacterial ribosomal protein bL35 family.</text>
</comment>
<evidence type="ECO:0000313" key="10">
    <source>
        <dbReference type="EnsemblMetazoa" id="CapteP158627"/>
    </source>
</evidence>
<comment type="subcellular location">
    <subcellularLocation>
        <location evidence="1">Mitochondrion</location>
    </subcellularLocation>
</comment>
<dbReference type="OrthoDB" id="5847109at2759"/>
<dbReference type="InterPro" id="IPR019338">
    <property type="entry name" value="Ribosomal_bL35m"/>
</dbReference>
<dbReference type="PANTHER" id="PTHR15909">
    <property type="entry name" value="39S RIBOSOMAL PROTEIN L35, MITOCHONDRIAL"/>
    <property type="match status" value="1"/>
</dbReference>
<reference evidence="9 11" key="2">
    <citation type="journal article" date="2013" name="Nature">
        <title>Insights into bilaterian evolution from three spiralian genomes.</title>
        <authorList>
            <person name="Simakov O."/>
            <person name="Marletaz F."/>
            <person name="Cho S.J."/>
            <person name="Edsinger-Gonzales E."/>
            <person name="Havlak P."/>
            <person name="Hellsten U."/>
            <person name="Kuo D.H."/>
            <person name="Larsson T."/>
            <person name="Lv J."/>
            <person name="Arendt D."/>
            <person name="Savage R."/>
            <person name="Osoegawa K."/>
            <person name="de Jong P."/>
            <person name="Grimwood J."/>
            <person name="Chapman J.A."/>
            <person name="Shapiro H."/>
            <person name="Aerts A."/>
            <person name="Otillar R.P."/>
            <person name="Terry A.Y."/>
            <person name="Boore J.L."/>
            <person name="Grigoriev I.V."/>
            <person name="Lindberg D.R."/>
            <person name="Seaver E.C."/>
            <person name="Weisblat D.A."/>
            <person name="Putnam N.H."/>
            <person name="Rokhsar D.S."/>
        </authorList>
    </citation>
    <scope>NUCLEOTIDE SEQUENCE</scope>
    <source>
        <strain evidence="9 11">I ESC-2004</strain>
    </source>
</reference>
<evidence type="ECO:0000256" key="6">
    <source>
        <dbReference type="ARBA" id="ARBA00023274"/>
    </source>
</evidence>
<sequence>MSLQIAKLIQGFARSMCLTSARQQHLPGLLPQNPGRLFSSVISSRFTAQPPSLLAPKQVLTDPQCRQRVTCTRFGKMRHVHAVTNRFFRLANGRWIRPQCGRYKRLWKKDNRRNTRLQEHVICTRTQSQLLDKMVNPYYKHKHYYVNDPYEAYHKWNNVPQFKYKKPVFFP</sequence>
<keyword evidence="6" id="KW-0687">Ribonucleoprotein</keyword>
<dbReference type="AlphaFoldDB" id="R7TLZ1"/>